<evidence type="ECO:0000256" key="1">
    <source>
        <dbReference type="SAM" id="SignalP"/>
    </source>
</evidence>
<organism evidence="2 3">
    <name type="scientific">Brevundimonas viscosa</name>
    <dbReference type="NCBI Taxonomy" id="871741"/>
    <lineage>
        <taxon>Bacteria</taxon>
        <taxon>Pseudomonadati</taxon>
        <taxon>Pseudomonadota</taxon>
        <taxon>Alphaproteobacteria</taxon>
        <taxon>Caulobacterales</taxon>
        <taxon>Caulobacteraceae</taxon>
        <taxon>Brevundimonas</taxon>
    </lineage>
</organism>
<dbReference type="PROSITE" id="PS51257">
    <property type="entry name" value="PROKAR_LIPOPROTEIN"/>
    <property type="match status" value="1"/>
</dbReference>
<reference evidence="3" key="1">
    <citation type="submission" date="2016-10" db="EMBL/GenBank/DDBJ databases">
        <authorList>
            <person name="Varghese N."/>
            <person name="Submissions S."/>
        </authorList>
    </citation>
    <scope>NUCLEOTIDE SEQUENCE [LARGE SCALE GENOMIC DNA]</scope>
    <source>
        <strain evidence="3">CGMCC 1.10683</strain>
    </source>
</reference>
<dbReference type="RefSeq" id="WP_092306950.1">
    <property type="nucleotide sequence ID" value="NZ_FOZV01000001.1"/>
</dbReference>
<gene>
    <name evidence="2" type="ORF">SAMN05192570_0792</name>
</gene>
<feature type="chain" id="PRO_5011774155" description="Lipoprotein" evidence="1">
    <location>
        <begin position="19"/>
        <end position="171"/>
    </location>
</feature>
<dbReference type="AlphaFoldDB" id="A0A1I6P396"/>
<evidence type="ECO:0008006" key="4">
    <source>
        <dbReference type="Google" id="ProtNLM"/>
    </source>
</evidence>
<dbReference type="OrthoDB" id="71876at2"/>
<name>A0A1I6P396_9CAUL</name>
<protein>
    <recommendedName>
        <fullName evidence="4">Lipoprotein</fullName>
    </recommendedName>
</protein>
<keyword evidence="3" id="KW-1185">Reference proteome</keyword>
<dbReference type="STRING" id="871741.SAMN05192570_0792"/>
<evidence type="ECO:0000313" key="2">
    <source>
        <dbReference type="EMBL" id="SFS34621.1"/>
    </source>
</evidence>
<sequence length="171" mass="17594">MLKPLTAAAALASLTLLAACGEGGADKTEAAAPAAAPAAAAAAAPDPEAQALTERLLQEAAVQMARENFTPAEGVADQHRDIAQDGSHEWTLNLRGGQTYRIVGVCNIGCENLDLELRDGAGTVVTSDVLEDDVPIVEIAPAADGAYRARLIMKDCADGPCLASARLFQRG</sequence>
<proteinExistence type="predicted"/>
<dbReference type="Proteomes" id="UP000198788">
    <property type="component" value="Unassembled WGS sequence"/>
</dbReference>
<dbReference type="EMBL" id="FOZV01000001">
    <property type="protein sequence ID" value="SFS34621.1"/>
    <property type="molecule type" value="Genomic_DNA"/>
</dbReference>
<accession>A0A1I6P396</accession>
<feature type="signal peptide" evidence="1">
    <location>
        <begin position="1"/>
        <end position="18"/>
    </location>
</feature>
<evidence type="ECO:0000313" key="3">
    <source>
        <dbReference type="Proteomes" id="UP000198788"/>
    </source>
</evidence>
<keyword evidence="1" id="KW-0732">Signal</keyword>